<dbReference type="OrthoDB" id="5296765at2"/>
<evidence type="ECO:0000256" key="3">
    <source>
        <dbReference type="SAM" id="MobiDB-lite"/>
    </source>
</evidence>
<keyword evidence="6" id="KW-1185">Reference proteome</keyword>
<dbReference type="Pfam" id="PF00005">
    <property type="entry name" value="ABC_tran"/>
    <property type="match status" value="1"/>
</dbReference>
<dbReference type="Gene3D" id="3.40.50.300">
    <property type="entry name" value="P-loop containing nucleotide triphosphate hydrolases"/>
    <property type="match status" value="1"/>
</dbReference>
<evidence type="ECO:0000256" key="1">
    <source>
        <dbReference type="ARBA" id="ARBA00022741"/>
    </source>
</evidence>
<keyword evidence="1" id="KW-0547">Nucleotide-binding</keyword>
<dbReference type="InterPro" id="IPR003439">
    <property type="entry name" value="ABC_transporter-like_ATP-bd"/>
</dbReference>
<dbReference type="SUPFAM" id="SSF52540">
    <property type="entry name" value="P-loop containing nucleoside triphosphate hydrolases"/>
    <property type="match status" value="1"/>
</dbReference>
<proteinExistence type="predicted"/>
<gene>
    <name evidence="5" type="ORF">B4915_00145</name>
</gene>
<dbReference type="PROSITE" id="PS50893">
    <property type="entry name" value="ABC_TRANSPORTER_2"/>
    <property type="match status" value="1"/>
</dbReference>
<dbReference type="GO" id="GO:0016887">
    <property type="term" value="F:ATP hydrolysis activity"/>
    <property type="evidence" value="ECO:0007669"/>
    <property type="project" value="InterPro"/>
</dbReference>
<dbReference type="AlphaFoldDB" id="A0A2S9QSU2"/>
<dbReference type="SMART" id="SM00382">
    <property type="entry name" value="AAA"/>
    <property type="match status" value="1"/>
</dbReference>
<dbReference type="PANTHER" id="PTHR24220">
    <property type="entry name" value="IMPORT ATP-BINDING PROTEIN"/>
    <property type="match status" value="1"/>
</dbReference>
<protein>
    <recommendedName>
        <fullName evidence="4">ABC transporter domain-containing protein</fullName>
    </recommendedName>
</protein>
<dbReference type="InterPro" id="IPR027417">
    <property type="entry name" value="P-loop_NTPase"/>
</dbReference>
<evidence type="ECO:0000256" key="2">
    <source>
        <dbReference type="ARBA" id="ARBA00022840"/>
    </source>
</evidence>
<feature type="domain" description="ABC transporter" evidence="4">
    <location>
        <begin position="31"/>
        <end position="247"/>
    </location>
</feature>
<dbReference type="GO" id="GO:0005524">
    <property type="term" value="F:ATP binding"/>
    <property type="evidence" value="ECO:0007669"/>
    <property type="project" value="UniProtKB-KW"/>
</dbReference>
<evidence type="ECO:0000313" key="5">
    <source>
        <dbReference type="EMBL" id="PRI12663.1"/>
    </source>
</evidence>
<dbReference type="InterPro" id="IPR003593">
    <property type="entry name" value="AAA+_ATPase"/>
</dbReference>
<dbReference type="InterPro" id="IPR017871">
    <property type="entry name" value="ABC_transporter-like_CS"/>
</dbReference>
<reference evidence="5 6" key="1">
    <citation type="journal article" date="2017" name="New Microbes New Infect">
        <title>Genome sequence of 'Leucobacter massiliensis' sp. nov. isolated from human pharynx after travel to the 2014 Hajj.</title>
        <authorList>
            <person name="Leangapichart T."/>
            <person name="Gautret P."/>
            <person name="Nguyen T.T."/>
            <person name="Armstrong N."/>
            <person name="Rolain J.M."/>
        </authorList>
    </citation>
    <scope>NUCLEOTIDE SEQUENCE [LARGE SCALE GENOMIC DNA]</scope>
    <source>
        <strain evidence="5 6">122RC15</strain>
    </source>
</reference>
<accession>A0A2S9QSU2</accession>
<comment type="caution">
    <text evidence="5">The sequence shown here is derived from an EMBL/GenBank/DDBJ whole genome shotgun (WGS) entry which is preliminary data.</text>
</comment>
<dbReference type="EMBL" id="MWZD01000007">
    <property type="protein sequence ID" value="PRI12663.1"/>
    <property type="molecule type" value="Genomic_DNA"/>
</dbReference>
<feature type="region of interest" description="Disordered" evidence="3">
    <location>
        <begin position="1"/>
        <end position="28"/>
    </location>
</feature>
<dbReference type="GO" id="GO:0005886">
    <property type="term" value="C:plasma membrane"/>
    <property type="evidence" value="ECO:0007669"/>
    <property type="project" value="TreeGrafter"/>
</dbReference>
<dbReference type="Proteomes" id="UP000238650">
    <property type="component" value="Unassembled WGS sequence"/>
</dbReference>
<keyword evidence="2" id="KW-0067">ATP-binding</keyword>
<sequence length="247" mass="25294">MCGPGSASASWPRAGRVPGPSPGHGGAEPLLLAEGLRFAYGGTEVLAGVDVEARAGEVTAIVGPNGSGKSTLLELLAGVLRPRAGVVSRRGRLALVVQRPSAPATLPLTAREVVALGVRRGEREAGGSGGAGRLAVLRRGERRAAARAAVTEALERVELAERAAEPLAALSGGQRQRVFLAQGIVGRPGLLLCDEPGAGLDERSADRARAILREEAARGAAVICVTHDDRAIAEADRVLRLAPPAPH</sequence>
<dbReference type="PANTHER" id="PTHR24220:SF684">
    <property type="entry name" value="FE(3+) IONS IMPORT ATP-BINDING PROTEIN FBPC"/>
    <property type="match status" value="1"/>
</dbReference>
<organism evidence="5 6">
    <name type="scientific">Leucobacter massiliensis</name>
    <dbReference type="NCBI Taxonomy" id="1686285"/>
    <lineage>
        <taxon>Bacteria</taxon>
        <taxon>Bacillati</taxon>
        <taxon>Actinomycetota</taxon>
        <taxon>Actinomycetes</taxon>
        <taxon>Micrococcales</taxon>
        <taxon>Microbacteriaceae</taxon>
        <taxon>Leucobacter</taxon>
    </lineage>
</organism>
<name>A0A2S9QSU2_9MICO</name>
<dbReference type="PROSITE" id="PS00211">
    <property type="entry name" value="ABC_TRANSPORTER_1"/>
    <property type="match status" value="1"/>
</dbReference>
<dbReference type="InterPro" id="IPR015854">
    <property type="entry name" value="ABC_transpr_LolD-like"/>
</dbReference>
<evidence type="ECO:0000259" key="4">
    <source>
        <dbReference type="PROSITE" id="PS50893"/>
    </source>
</evidence>
<evidence type="ECO:0000313" key="6">
    <source>
        <dbReference type="Proteomes" id="UP000238650"/>
    </source>
</evidence>
<dbReference type="GO" id="GO:0022857">
    <property type="term" value="F:transmembrane transporter activity"/>
    <property type="evidence" value="ECO:0007669"/>
    <property type="project" value="TreeGrafter"/>
</dbReference>